<feature type="region of interest" description="Disordered" evidence="7">
    <location>
        <begin position="695"/>
        <end position="725"/>
    </location>
</feature>
<evidence type="ECO:0000256" key="4">
    <source>
        <dbReference type="ARBA" id="ARBA00022771"/>
    </source>
</evidence>
<dbReference type="InterPro" id="IPR042099">
    <property type="entry name" value="ANL_N_sf"/>
</dbReference>
<dbReference type="InterPro" id="IPR017907">
    <property type="entry name" value="Znf_RING_CS"/>
</dbReference>
<feature type="domain" description="Carrier" evidence="9">
    <location>
        <begin position="612"/>
        <end position="689"/>
    </location>
</feature>
<dbReference type="Gene3D" id="3.40.50.12780">
    <property type="entry name" value="N-terminal domain of ligase-like"/>
    <property type="match status" value="1"/>
</dbReference>
<gene>
    <name evidence="11" type="ORF">FIBSPDRAFT_780739</name>
</gene>
<dbReference type="Pfam" id="PF00501">
    <property type="entry name" value="AMP-binding"/>
    <property type="match status" value="1"/>
</dbReference>
<name>A0A166QU11_9AGAM</name>
<dbReference type="SUPFAM" id="SSF57850">
    <property type="entry name" value="RING/U-box"/>
    <property type="match status" value="1"/>
</dbReference>
<dbReference type="GO" id="GO:0031956">
    <property type="term" value="F:medium-chain fatty acid-CoA ligase activity"/>
    <property type="evidence" value="ECO:0007669"/>
    <property type="project" value="TreeGrafter"/>
</dbReference>
<dbReference type="InterPro" id="IPR036736">
    <property type="entry name" value="ACP-like_sf"/>
</dbReference>
<dbReference type="InterPro" id="IPR011004">
    <property type="entry name" value="Trimer_LpxA-like_sf"/>
</dbReference>
<dbReference type="SUPFAM" id="SSF56801">
    <property type="entry name" value="Acetyl-CoA synthetase-like"/>
    <property type="match status" value="2"/>
</dbReference>
<keyword evidence="8" id="KW-0472">Membrane</keyword>
<dbReference type="InterPro" id="IPR045851">
    <property type="entry name" value="AMP-bd_C_sf"/>
</dbReference>
<keyword evidence="2" id="KW-0597">Phosphoprotein</keyword>
<evidence type="ECO:0000256" key="3">
    <source>
        <dbReference type="ARBA" id="ARBA00022723"/>
    </source>
</evidence>
<dbReference type="PROSITE" id="PS00518">
    <property type="entry name" value="ZF_RING_1"/>
    <property type="match status" value="1"/>
</dbReference>
<feature type="transmembrane region" description="Helical" evidence="8">
    <location>
        <begin position="1031"/>
        <end position="1052"/>
    </location>
</feature>
<dbReference type="Gene3D" id="1.10.1200.10">
    <property type="entry name" value="ACP-like"/>
    <property type="match status" value="1"/>
</dbReference>
<dbReference type="OrthoDB" id="3633556at2759"/>
<evidence type="ECO:0000256" key="7">
    <source>
        <dbReference type="SAM" id="MobiDB-lite"/>
    </source>
</evidence>
<dbReference type="Pfam" id="PF13923">
    <property type="entry name" value="zf-C3HC4_2"/>
    <property type="match status" value="1"/>
</dbReference>
<proteinExistence type="predicted"/>
<dbReference type="EMBL" id="KV417508">
    <property type="protein sequence ID" value="KZP27537.1"/>
    <property type="molecule type" value="Genomic_DNA"/>
</dbReference>
<dbReference type="SMART" id="SM00823">
    <property type="entry name" value="PKS_PP"/>
    <property type="match status" value="1"/>
</dbReference>
<keyword evidence="8" id="KW-0812">Transmembrane</keyword>
<protein>
    <submittedName>
        <fullName evidence="11">AMP-dependent synthetase and ligase</fullName>
    </submittedName>
</protein>
<feature type="transmembrane region" description="Helical" evidence="8">
    <location>
        <begin position="1238"/>
        <end position="1263"/>
    </location>
</feature>
<evidence type="ECO:0000313" key="11">
    <source>
        <dbReference type="EMBL" id="KZP27537.1"/>
    </source>
</evidence>
<reference evidence="11 12" key="1">
    <citation type="journal article" date="2016" name="Mol. Biol. Evol.">
        <title>Comparative Genomics of Early-Diverging Mushroom-Forming Fungi Provides Insights into the Origins of Lignocellulose Decay Capabilities.</title>
        <authorList>
            <person name="Nagy L.G."/>
            <person name="Riley R."/>
            <person name="Tritt A."/>
            <person name="Adam C."/>
            <person name="Daum C."/>
            <person name="Floudas D."/>
            <person name="Sun H."/>
            <person name="Yadav J.S."/>
            <person name="Pangilinan J."/>
            <person name="Larsson K.H."/>
            <person name="Matsuura K."/>
            <person name="Barry K."/>
            <person name="Labutti K."/>
            <person name="Kuo R."/>
            <person name="Ohm R.A."/>
            <person name="Bhattacharya S.S."/>
            <person name="Shirouzu T."/>
            <person name="Yoshinaga Y."/>
            <person name="Martin F.M."/>
            <person name="Grigoriev I.V."/>
            <person name="Hibbett D.S."/>
        </authorList>
    </citation>
    <scope>NUCLEOTIDE SEQUENCE [LARGE SCALE GENOMIC DNA]</scope>
    <source>
        <strain evidence="11 12">CBS 109695</strain>
    </source>
</reference>
<evidence type="ECO:0000259" key="9">
    <source>
        <dbReference type="PROSITE" id="PS50075"/>
    </source>
</evidence>
<evidence type="ECO:0000256" key="6">
    <source>
        <dbReference type="PROSITE-ProRule" id="PRU00175"/>
    </source>
</evidence>
<dbReference type="SUPFAM" id="SSF47336">
    <property type="entry name" value="ACP-like"/>
    <property type="match status" value="1"/>
</dbReference>
<feature type="domain" description="RING-type" evidence="10">
    <location>
        <begin position="1515"/>
        <end position="1552"/>
    </location>
</feature>
<keyword evidence="11" id="KW-0436">Ligase</keyword>
<accession>A0A166QU11</accession>
<dbReference type="GO" id="GO:0006631">
    <property type="term" value="P:fatty acid metabolic process"/>
    <property type="evidence" value="ECO:0007669"/>
    <property type="project" value="TreeGrafter"/>
</dbReference>
<dbReference type="PROSITE" id="PS50089">
    <property type="entry name" value="ZF_RING_2"/>
    <property type="match status" value="1"/>
</dbReference>
<evidence type="ECO:0000313" key="12">
    <source>
        <dbReference type="Proteomes" id="UP000076532"/>
    </source>
</evidence>
<evidence type="ECO:0000256" key="2">
    <source>
        <dbReference type="ARBA" id="ARBA00022553"/>
    </source>
</evidence>
<dbReference type="Gene3D" id="2.160.10.10">
    <property type="entry name" value="Hexapeptide repeat proteins"/>
    <property type="match status" value="2"/>
</dbReference>
<dbReference type="InterPro" id="IPR001841">
    <property type="entry name" value="Znf_RING"/>
</dbReference>
<evidence type="ECO:0000256" key="1">
    <source>
        <dbReference type="ARBA" id="ARBA00022450"/>
    </source>
</evidence>
<keyword evidence="8" id="KW-1133">Transmembrane helix</keyword>
<dbReference type="GO" id="GO:0031177">
    <property type="term" value="F:phosphopantetheine binding"/>
    <property type="evidence" value="ECO:0007669"/>
    <property type="project" value="InterPro"/>
</dbReference>
<evidence type="ECO:0000256" key="5">
    <source>
        <dbReference type="ARBA" id="ARBA00022833"/>
    </source>
</evidence>
<keyword evidence="5" id="KW-0862">Zinc</keyword>
<keyword evidence="1" id="KW-0596">Phosphopantetheine</keyword>
<dbReference type="SMART" id="SM00184">
    <property type="entry name" value="RING"/>
    <property type="match status" value="1"/>
</dbReference>
<evidence type="ECO:0000259" key="10">
    <source>
        <dbReference type="PROSITE" id="PS50089"/>
    </source>
</evidence>
<dbReference type="PANTHER" id="PTHR43201:SF10">
    <property type="entry name" value="CARRIER DOMAIN-CONTAINING PROTEIN"/>
    <property type="match status" value="1"/>
</dbReference>
<evidence type="ECO:0000256" key="8">
    <source>
        <dbReference type="SAM" id="Phobius"/>
    </source>
</evidence>
<dbReference type="GO" id="GO:0008270">
    <property type="term" value="F:zinc ion binding"/>
    <property type="evidence" value="ECO:0007669"/>
    <property type="project" value="UniProtKB-KW"/>
</dbReference>
<dbReference type="Proteomes" id="UP000076532">
    <property type="component" value="Unassembled WGS sequence"/>
</dbReference>
<dbReference type="InterPro" id="IPR000873">
    <property type="entry name" value="AMP-dep_synth/lig_dom"/>
</dbReference>
<dbReference type="STRING" id="436010.A0A166QU11"/>
<feature type="transmembrane region" description="Helical" evidence="8">
    <location>
        <begin position="756"/>
        <end position="780"/>
    </location>
</feature>
<dbReference type="Pfam" id="PF00550">
    <property type="entry name" value="PP-binding"/>
    <property type="match status" value="1"/>
</dbReference>
<dbReference type="InterPro" id="IPR020806">
    <property type="entry name" value="PKS_PP-bd"/>
</dbReference>
<dbReference type="PANTHER" id="PTHR43201">
    <property type="entry name" value="ACYL-COA SYNTHETASE"/>
    <property type="match status" value="1"/>
</dbReference>
<dbReference type="Gene3D" id="3.30.40.10">
    <property type="entry name" value="Zinc/RING finger domain, C3HC4 (zinc finger)"/>
    <property type="match status" value="1"/>
</dbReference>
<sequence>MVVLPTGPENALALLSLASYHTCAPVNASCTASELLDDAERLRAKCVFTTRDTEVRLELLQLRDKLGCEIVYLEPRSSGPCGLFDMSLLDGNEEMGLLDGGEEMGLLAGSEKMSFDGNRPGPSRLHGLRDTSLILHTSGTSGKKKVVPYSLRSLIVGTCAVALSWDLTPSDVNMNMMPLFHVGGIVRNLLAPMMTGGSSIMCAGFDSIAFWTLSVELKATWYYAAPTLHHAILSSKPENIVPSRDMRMRMICNAAGGLLPSLAIELRDTFGGAAILPSYGMTECMPIASPLTSYKLDRPGCSGIACGPHLSIRHPLDRECALAVGETGAVSVRGLPTFEGYEVSPDQDLDVSAFSEEGWFDSGDMGYMDSDGYLYITGRSKEIINKGGEVISPFEIEEAVLTVAKDRVKTNLAFAIEHDVLQETIGLAMVSNPKHPRLGLAELHDLLRDVLHPSKWPFAIVYMEDLPRNAAGKPLRIKLASRLGISMLSDGVPALHRHFEANTPGPEAALSDPIPCARVTVDLGDIESALMSVIGVEDVAIRLRADGTPEAFVSTQRESGLDPARLRKSMSRVLPGYSIPEMYAVERKFDRGGNGQIDFAAIEAIIRAQNSSSMSEQALLVRDIVANLLLADPGMITADSDFFLLGGNSLLLGKLSYSIRKQMGAKVAVADIFTNSTIGGIASLVQAELKGADQMDSKPQGAARGSGFRSFDEGGLEGNDSSSTLGREFDFEDPVEASRGQTHPLSLIVQIIPVIFFYPLKAAFTWAILLWVLAALSMYINNTNYWQRNASLLCAITIARLSSRIISPLAAIVFKWLVIQRYRPGMYRMWSWYHLRWWIVNQALRNGGKGVFAMTPGLTVLYWRMLGAKIGKNVKIDSRARLGEADLLNLQDGCALDAALVRGFCVERDGFFRLDRITIGKRAVINTFTTISPGAVIKDGEVFGPHASSFDDPSPKSSAAFNRALFKQPGWLSKVFFAWPVIIVVVLASYVPWFAAIWLMTKETNFMHPNLNAIESVIYWFADPERVMWHAISRIIRAIVTPLLQVIFGIIVKRVMGLNKEGAAAAQTNWVLTKRYINSTLLSQFALKRAFDILGTHYEMTSVVFRAMGAKIGNRVYWPGSGIYCLDPELLEIGDDVVFGSRSEIFTTDRIGTAKIVIEKGAMIADRVVLLPGTRVGVQTVMGSGAQGRRDTDYSDGSTWMGNDHGEAICFNRGTAGAERTDTITPFGKAYYRREAPYFVFPYALLVLINLFVAALSATYWSISAVAAAQLLRQFHIHLASRDPFSKHWYQFGVLYGLIACCFIVVLNIQAMGALLWAILTKWIIIGRRKEGRCAWNESSYCQRWQLHLTLCRPLYHGYGNGGVLGTLTGSAYIVWYFRALGANIGKNVGLFAGGKTGLMTEPDLVQIGDEVNLDDCSVVAHINSRGNFALNRLSIAPGCALRANSRLLSGASMEDSSMLVEHTLLTSGEIAESGEVYVGWPARQLQNPSWKNADKGGEQSGLSSTTTLGASLMCPMCREFPRVSTATMCGHVFCEPCITNALTLKQKCPVCMAATSRHDLMKIYPTFVL</sequence>
<keyword evidence="4 6" id="KW-0863">Zinc-finger</keyword>
<dbReference type="InterPro" id="IPR009081">
    <property type="entry name" value="PP-bd_ACP"/>
</dbReference>
<keyword evidence="3" id="KW-0479">Metal-binding</keyword>
<feature type="transmembrane region" description="Helical" evidence="8">
    <location>
        <begin position="976"/>
        <end position="1000"/>
    </location>
</feature>
<dbReference type="InterPro" id="IPR013083">
    <property type="entry name" value="Znf_RING/FYVE/PHD"/>
</dbReference>
<organism evidence="11 12">
    <name type="scientific">Athelia psychrophila</name>
    <dbReference type="NCBI Taxonomy" id="1759441"/>
    <lineage>
        <taxon>Eukaryota</taxon>
        <taxon>Fungi</taxon>
        <taxon>Dikarya</taxon>
        <taxon>Basidiomycota</taxon>
        <taxon>Agaricomycotina</taxon>
        <taxon>Agaricomycetes</taxon>
        <taxon>Agaricomycetidae</taxon>
        <taxon>Atheliales</taxon>
        <taxon>Atheliaceae</taxon>
        <taxon>Athelia</taxon>
    </lineage>
</organism>
<dbReference type="PROSITE" id="PS50075">
    <property type="entry name" value="CARRIER"/>
    <property type="match status" value="1"/>
</dbReference>
<feature type="transmembrane region" description="Helical" evidence="8">
    <location>
        <begin position="1294"/>
        <end position="1320"/>
    </location>
</feature>
<dbReference type="SUPFAM" id="SSF51161">
    <property type="entry name" value="Trimeric LpxA-like enzymes"/>
    <property type="match status" value="3"/>
</dbReference>
<dbReference type="Gene3D" id="3.30.300.30">
    <property type="match status" value="2"/>
</dbReference>
<keyword evidence="12" id="KW-1185">Reference proteome</keyword>